<keyword evidence="3" id="KW-1185">Reference proteome</keyword>
<dbReference type="Proteomes" id="UP000605670">
    <property type="component" value="Unassembled WGS sequence"/>
</dbReference>
<keyword evidence="1" id="KW-0547">Nucleotide-binding</keyword>
<dbReference type="PANTHER" id="PTHR43210:SF5">
    <property type="entry name" value="DETHIOBIOTIN SYNTHETASE"/>
    <property type="match status" value="1"/>
</dbReference>
<protein>
    <recommendedName>
        <fullName evidence="1">ATP-dependent dethiobiotin synthetase BioD</fullName>
        <ecNumber evidence="1">6.3.3.3</ecNumber>
    </recommendedName>
    <alternativeName>
        <fullName evidence="1">DTB synthetase</fullName>
        <shortName evidence="1">DTBS</shortName>
    </alternativeName>
    <alternativeName>
        <fullName evidence="1">Dethiobiotin synthase</fullName>
    </alternativeName>
</protein>
<organism evidence="2 3">
    <name type="scientific">Ornithinimicrobium tianjinense</name>
    <dbReference type="NCBI Taxonomy" id="1195761"/>
    <lineage>
        <taxon>Bacteria</taxon>
        <taxon>Bacillati</taxon>
        <taxon>Actinomycetota</taxon>
        <taxon>Actinomycetes</taxon>
        <taxon>Micrococcales</taxon>
        <taxon>Ornithinimicrobiaceae</taxon>
        <taxon>Ornithinimicrobium</taxon>
    </lineage>
</organism>
<feature type="active site" evidence="1">
    <location>
        <position position="38"/>
    </location>
</feature>
<dbReference type="AlphaFoldDB" id="A0A917F3E4"/>
<dbReference type="GO" id="GO:0000287">
    <property type="term" value="F:magnesium ion binding"/>
    <property type="evidence" value="ECO:0007669"/>
    <property type="project" value="UniProtKB-UniRule"/>
</dbReference>
<dbReference type="GO" id="GO:0004141">
    <property type="term" value="F:dethiobiotin synthase activity"/>
    <property type="evidence" value="ECO:0007669"/>
    <property type="project" value="UniProtKB-UniRule"/>
</dbReference>
<name>A0A917F3E4_9MICO</name>
<feature type="binding site" evidence="1">
    <location>
        <begin position="13"/>
        <end position="18"/>
    </location>
    <ligand>
        <name>ATP</name>
        <dbReference type="ChEBI" id="CHEBI:30616"/>
    </ligand>
</feature>
<gene>
    <name evidence="1 2" type="primary">bioD</name>
    <name evidence="2" type="ORF">GCM10011366_06060</name>
</gene>
<feature type="binding site" evidence="1">
    <location>
        <position position="17"/>
    </location>
    <ligand>
        <name>Mg(2+)</name>
        <dbReference type="ChEBI" id="CHEBI:18420"/>
    </ligand>
</feature>
<keyword evidence="1" id="KW-0093">Biotin biosynthesis</keyword>
<comment type="caution">
    <text evidence="2">The sequence shown here is derived from an EMBL/GenBank/DDBJ whole genome shotgun (WGS) entry which is preliminary data.</text>
</comment>
<feature type="binding site" evidence="1">
    <location>
        <position position="42"/>
    </location>
    <ligand>
        <name>substrate</name>
    </ligand>
</feature>
<dbReference type="Pfam" id="PF13500">
    <property type="entry name" value="AAA_26"/>
    <property type="match status" value="1"/>
</dbReference>
<dbReference type="InterPro" id="IPR027417">
    <property type="entry name" value="P-loop_NTPase"/>
</dbReference>
<feature type="binding site" evidence="1">
    <location>
        <position position="133"/>
    </location>
    <ligand>
        <name>Mg(2+)</name>
        <dbReference type="ChEBI" id="CHEBI:18420"/>
    </ligand>
</feature>
<feature type="binding site" evidence="1">
    <location>
        <begin position="133"/>
        <end position="136"/>
    </location>
    <ligand>
        <name>ATP</name>
        <dbReference type="ChEBI" id="CHEBI:30616"/>
    </ligand>
</feature>
<comment type="subcellular location">
    <subcellularLocation>
        <location evidence="1">Cytoplasm</location>
    </subcellularLocation>
</comment>
<dbReference type="GO" id="GO:0005524">
    <property type="term" value="F:ATP binding"/>
    <property type="evidence" value="ECO:0007669"/>
    <property type="project" value="UniProtKB-UniRule"/>
</dbReference>
<dbReference type="Gene3D" id="3.40.50.300">
    <property type="entry name" value="P-loop containing nucleotide triphosphate hydrolases"/>
    <property type="match status" value="1"/>
</dbReference>
<reference evidence="2" key="2">
    <citation type="submission" date="2020-09" db="EMBL/GenBank/DDBJ databases">
        <authorList>
            <person name="Sun Q."/>
            <person name="Zhou Y."/>
        </authorList>
    </citation>
    <scope>NUCLEOTIDE SEQUENCE</scope>
    <source>
        <strain evidence="2">CGMCC 1.12160</strain>
    </source>
</reference>
<keyword evidence="1" id="KW-0436">Ligase</keyword>
<sequence length="254" mass="25485">MTLVLCVTGTDTDVGKTVVTAALVAALRAHGRSVAVYKPTQTGVSAAGEGDVDTVARLLGLRVLRHRPSGVAGPPGEDELLVAEGVRLGPPMAPVDAALLEGGQSAASALPTLAQHVARVGQLSALVDVVVVEGAGGLLVDLTVAGETVADLAVALGARLVVVTRPALGTLNHTALTLEAALRRGLTDGALVLGSWPPDPGPLHHANLTRLAELATRSGYAWAYGLQEGLGGRGPAALQAAAVQLAHVVAGQRA</sequence>
<comment type="function">
    <text evidence="1">Catalyzes a mechanistically unusual reaction, the ATP-dependent insertion of CO2 between the N7 and N8 nitrogen atoms of 7,8-diaminopelargonic acid (DAPA, also called 7,8-diammoniononanoate) to form a ureido ring.</text>
</comment>
<proteinExistence type="inferred from homology"/>
<feature type="binding site" evidence="1">
    <location>
        <position position="51"/>
    </location>
    <ligand>
        <name>ATP</name>
        <dbReference type="ChEBI" id="CHEBI:30616"/>
    </ligand>
</feature>
<comment type="caution">
    <text evidence="1">Lacks conserved residue(s) required for the propagation of feature annotation.</text>
</comment>
<dbReference type="EMBL" id="BMEM01000001">
    <property type="protein sequence ID" value="GGF41173.1"/>
    <property type="molecule type" value="Genomic_DNA"/>
</dbReference>
<evidence type="ECO:0000256" key="1">
    <source>
        <dbReference type="HAMAP-Rule" id="MF_00336"/>
    </source>
</evidence>
<comment type="subunit">
    <text evidence="1">Homodimer.</text>
</comment>
<dbReference type="CDD" id="cd03109">
    <property type="entry name" value="DTBS"/>
    <property type="match status" value="1"/>
</dbReference>
<comment type="similarity">
    <text evidence="1">Belongs to the dethiobiotin synthetase family.</text>
</comment>
<feature type="binding site" evidence="1">
    <location>
        <position position="51"/>
    </location>
    <ligand>
        <name>Mg(2+)</name>
        <dbReference type="ChEBI" id="CHEBI:18420"/>
    </ligand>
</feature>
<feature type="binding site" evidence="1">
    <location>
        <begin position="194"/>
        <end position="195"/>
    </location>
    <ligand>
        <name>ATP</name>
        <dbReference type="ChEBI" id="CHEBI:30616"/>
    </ligand>
</feature>
<dbReference type="EC" id="6.3.3.3" evidence="1"/>
<dbReference type="HAMAP" id="MF_00336">
    <property type="entry name" value="BioD"/>
    <property type="match status" value="1"/>
</dbReference>
<keyword evidence="1" id="KW-0963">Cytoplasm</keyword>
<dbReference type="PANTHER" id="PTHR43210">
    <property type="entry name" value="DETHIOBIOTIN SYNTHETASE"/>
    <property type="match status" value="1"/>
</dbReference>
<evidence type="ECO:0000313" key="3">
    <source>
        <dbReference type="Proteomes" id="UP000605670"/>
    </source>
</evidence>
<accession>A0A917F3E4</accession>
<comment type="catalytic activity">
    <reaction evidence="1">
        <text>(7R,8S)-7,8-diammoniononanoate + CO2 + ATP = (4R,5S)-dethiobiotin + ADP + phosphate + 3 H(+)</text>
        <dbReference type="Rhea" id="RHEA:15805"/>
        <dbReference type="ChEBI" id="CHEBI:15378"/>
        <dbReference type="ChEBI" id="CHEBI:16526"/>
        <dbReference type="ChEBI" id="CHEBI:30616"/>
        <dbReference type="ChEBI" id="CHEBI:43474"/>
        <dbReference type="ChEBI" id="CHEBI:149469"/>
        <dbReference type="ChEBI" id="CHEBI:149473"/>
        <dbReference type="ChEBI" id="CHEBI:456216"/>
        <dbReference type="EC" id="6.3.3.3"/>
    </reaction>
</comment>
<dbReference type="InterPro" id="IPR004472">
    <property type="entry name" value="DTB_synth_BioD"/>
</dbReference>
<keyword evidence="1" id="KW-0460">Magnesium</keyword>
<keyword evidence="1" id="KW-0479">Metal-binding</keyword>
<dbReference type="NCBIfam" id="TIGR00347">
    <property type="entry name" value="bioD"/>
    <property type="match status" value="1"/>
</dbReference>
<keyword evidence="1" id="KW-0067">ATP-binding</keyword>
<dbReference type="GO" id="GO:0005829">
    <property type="term" value="C:cytosol"/>
    <property type="evidence" value="ECO:0007669"/>
    <property type="project" value="TreeGrafter"/>
</dbReference>
<evidence type="ECO:0000313" key="2">
    <source>
        <dbReference type="EMBL" id="GGF41173.1"/>
    </source>
</evidence>
<dbReference type="GO" id="GO:0009102">
    <property type="term" value="P:biotin biosynthetic process"/>
    <property type="evidence" value="ECO:0007669"/>
    <property type="project" value="UniProtKB-UniRule"/>
</dbReference>
<comment type="cofactor">
    <cofactor evidence="1">
        <name>Mg(2+)</name>
        <dbReference type="ChEBI" id="CHEBI:18420"/>
    </cofactor>
</comment>
<dbReference type="SUPFAM" id="SSF52540">
    <property type="entry name" value="P-loop containing nucleoside triphosphate hydrolases"/>
    <property type="match status" value="1"/>
</dbReference>
<reference evidence="2" key="1">
    <citation type="journal article" date="2014" name="Int. J. Syst. Evol. Microbiol.">
        <title>Complete genome sequence of Corynebacterium casei LMG S-19264T (=DSM 44701T), isolated from a smear-ripened cheese.</title>
        <authorList>
            <consortium name="US DOE Joint Genome Institute (JGI-PGF)"/>
            <person name="Walter F."/>
            <person name="Albersmeier A."/>
            <person name="Kalinowski J."/>
            <person name="Ruckert C."/>
        </authorList>
    </citation>
    <scope>NUCLEOTIDE SEQUENCE</scope>
    <source>
        <strain evidence="2">CGMCC 1.12160</strain>
    </source>
</reference>
<comment type="pathway">
    <text evidence="1">Cofactor biosynthesis; biotin biosynthesis; biotin from 7,8-diaminononanoate: step 1/2.</text>
</comment>